<comment type="cofactor">
    <cofactor evidence="2">
        <name>NADP(+)</name>
        <dbReference type="ChEBI" id="CHEBI:58349"/>
    </cofactor>
</comment>
<comment type="function">
    <text evidence="2">Catalyzes the conversion of GDP-D-mannose to GDP-4-dehydro-6-deoxy-D-mannose.</text>
</comment>
<evidence type="ECO:0000313" key="5">
    <source>
        <dbReference type="Proteomes" id="UP001596096"/>
    </source>
</evidence>
<organism evidence="4 5">
    <name type="scientific">Nonomuraea harbinensis</name>
    <dbReference type="NCBI Taxonomy" id="1286938"/>
    <lineage>
        <taxon>Bacteria</taxon>
        <taxon>Bacillati</taxon>
        <taxon>Actinomycetota</taxon>
        <taxon>Actinomycetes</taxon>
        <taxon>Streptosporangiales</taxon>
        <taxon>Streptosporangiaceae</taxon>
        <taxon>Nonomuraea</taxon>
    </lineage>
</organism>
<keyword evidence="5" id="KW-1185">Reference proteome</keyword>
<dbReference type="HAMAP" id="MF_00955">
    <property type="entry name" value="GDP_Man_dehydratase"/>
    <property type="match status" value="1"/>
</dbReference>
<evidence type="ECO:0000256" key="2">
    <source>
        <dbReference type="HAMAP-Rule" id="MF_00955"/>
    </source>
</evidence>
<feature type="domain" description="NAD(P)-binding" evidence="3">
    <location>
        <begin position="6"/>
        <end position="320"/>
    </location>
</feature>
<dbReference type="RefSeq" id="WP_219548865.1">
    <property type="nucleotide sequence ID" value="NZ_JAHKRN010000043.1"/>
</dbReference>
<dbReference type="InterPro" id="IPR016040">
    <property type="entry name" value="NAD(P)-bd_dom"/>
</dbReference>
<dbReference type="EC" id="4.2.1.47" evidence="2"/>
<name>A0ABW1C903_9ACTN</name>
<dbReference type="PANTHER" id="PTHR43715:SF1">
    <property type="entry name" value="GDP-MANNOSE 4,6 DEHYDRATASE"/>
    <property type="match status" value="1"/>
</dbReference>
<feature type="active site" evidence="2">
    <location>
        <position position="163"/>
    </location>
</feature>
<dbReference type="CDD" id="cd05260">
    <property type="entry name" value="GDP_MD_SDR_e"/>
    <property type="match status" value="1"/>
</dbReference>
<keyword evidence="2" id="KW-0521">NADP</keyword>
<gene>
    <name evidence="2" type="primary">gmd</name>
    <name evidence="4" type="ORF">ACFPUY_40710</name>
</gene>
<dbReference type="InterPro" id="IPR006368">
    <property type="entry name" value="GDP_Man_deHydtase"/>
</dbReference>
<comment type="caution">
    <text evidence="4">The sequence shown here is derived from an EMBL/GenBank/DDBJ whole genome shotgun (WGS) entry which is preliminary data.</text>
</comment>
<dbReference type="Pfam" id="PF16363">
    <property type="entry name" value="GDP_Man_Dehyd"/>
    <property type="match status" value="1"/>
</dbReference>
<comment type="caution">
    <text evidence="2">Lacks conserved residue(s) required for the propagation of feature annotation.</text>
</comment>
<dbReference type="EMBL" id="JBHSNW010000034">
    <property type="protein sequence ID" value="MFC5821445.1"/>
    <property type="molecule type" value="Genomic_DNA"/>
</dbReference>
<accession>A0ABW1C903</accession>
<comment type="similarity">
    <text evidence="2">Belongs to the NAD(P)-dependent epimerase/dehydratase family. GDP-mannose 4,6-dehydratase subfamily.</text>
</comment>
<dbReference type="PANTHER" id="PTHR43715">
    <property type="entry name" value="GDP-MANNOSE 4,6-DEHYDRATASE"/>
    <property type="match status" value="1"/>
</dbReference>
<evidence type="ECO:0000313" key="4">
    <source>
        <dbReference type="EMBL" id="MFC5821445.1"/>
    </source>
</evidence>
<proteinExistence type="inferred from homology"/>
<evidence type="ECO:0000259" key="3">
    <source>
        <dbReference type="Pfam" id="PF16363"/>
    </source>
</evidence>
<dbReference type="GO" id="GO:0008446">
    <property type="term" value="F:GDP-mannose 4,6-dehydratase activity"/>
    <property type="evidence" value="ECO:0007669"/>
    <property type="project" value="UniProtKB-EC"/>
</dbReference>
<evidence type="ECO:0000256" key="1">
    <source>
        <dbReference type="ARBA" id="ARBA00023239"/>
    </source>
</evidence>
<comment type="catalytic activity">
    <reaction evidence="2">
        <text>GDP-alpha-D-mannose = GDP-4-dehydro-alpha-D-rhamnose + H2O</text>
        <dbReference type="Rhea" id="RHEA:23820"/>
        <dbReference type="ChEBI" id="CHEBI:15377"/>
        <dbReference type="ChEBI" id="CHEBI:57527"/>
        <dbReference type="ChEBI" id="CHEBI:57964"/>
        <dbReference type="EC" id="4.2.1.47"/>
    </reaction>
</comment>
<dbReference type="Proteomes" id="UP001596096">
    <property type="component" value="Unassembled WGS sequence"/>
</dbReference>
<protein>
    <recommendedName>
        <fullName evidence="2">GDP-mannose 4,6-dehydratase</fullName>
        <ecNumber evidence="2">4.2.1.47</ecNumber>
    </recommendedName>
    <alternativeName>
        <fullName evidence="2">GDP-D-mannose dehydratase</fullName>
    </alternativeName>
</protein>
<sequence length="341" mass="37558">MARRALITGITGQDGSYLAEHLLDQGYEVWGLARGQANPRVSRIRKLLADVHLVRGDLLDQGSLISAVERVQPDEVYNLGAISFVPMSWEQAELTAEVTGMGVLRVLEAIRVCSGVSRGGRPSGGQIRFYQASSSEMFGQVGETPQNESTGFHPRSPYGVAKTYGHFLTQNYRESYGMFAVSGILFNHESPRRGAEFVTRKVSLGVARIKLGLAGELRLGNLEARRDWGFAGDYVRAMHLMLQADKPEDYVIGTGRMKSVRELAEAAFAAAGLDWERYVVTDQALHRPAEVDLLCADPKKARVQLGWEPTVSFDELVALMVESDLRLLTDGGDPDQESSWP</sequence>
<reference evidence="5" key="1">
    <citation type="journal article" date="2019" name="Int. J. Syst. Evol. Microbiol.">
        <title>The Global Catalogue of Microorganisms (GCM) 10K type strain sequencing project: providing services to taxonomists for standard genome sequencing and annotation.</title>
        <authorList>
            <consortium name="The Broad Institute Genomics Platform"/>
            <consortium name="The Broad Institute Genome Sequencing Center for Infectious Disease"/>
            <person name="Wu L."/>
            <person name="Ma J."/>
        </authorList>
    </citation>
    <scope>NUCLEOTIDE SEQUENCE [LARGE SCALE GENOMIC DNA]</scope>
    <source>
        <strain evidence="5">CGMCC 4.7106</strain>
    </source>
</reference>
<keyword evidence="1 2" id="KW-0456">Lyase</keyword>